<sequence>MKMTDLIVGGVLVLGIGLLIAAIWQYTKTKTLLHTGTRTEATVMENVLVESQSDHGTSMMYQPIMEYVVNGVRQKYAATVRSNPPSYAIGEKVAIIYAEDNPQDVRIVSYWGLHLASIILLAFAMPMLTICGGYFLFKAGLI</sequence>
<feature type="transmembrane region" description="Helical" evidence="1">
    <location>
        <begin position="6"/>
        <end position="24"/>
    </location>
</feature>
<protein>
    <recommendedName>
        <fullName evidence="2">DUF3592 domain-containing protein</fullName>
    </recommendedName>
</protein>
<evidence type="ECO:0000256" key="1">
    <source>
        <dbReference type="SAM" id="Phobius"/>
    </source>
</evidence>
<evidence type="ECO:0000313" key="4">
    <source>
        <dbReference type="Proteomes" id="UP000199421"/>
    </source>
</evidence>
<dbReference type="RefSeq" id="WP_093317235.1">
    <property type="nucleotide sequence ID" value="NZ_FOAF01000001.1"/>
</dbReference>
<keyword evidence="1" id="KW-0472">Membrane</keyword>
<reference evidence="4" key="1">
    <citation type="submission" date="2016-10" db="EMBL/GenBank/DDBJ databases">
        <authorList>
            <person name="Varghese N."/>
            <person name="Submissions S."/>
        </authorList>
    </citation>
    <scope>NUCLEOTIDE SEQUENCE [LARGE SCALE GENOMIC DNA]</scope>
    <source>
        <strain evidence="4">DSM 18733</strain>
    </source>
</reference>
<feature type="domain" description="DUF3592" evidence="2">
    <location>
        <begin position="39"/>
        <end position="109"/>
    </location>
</feature>
<dbReference type="Proteomes" id="UP000199421">
    <property type="component" value="Unassembled WGS sequence"/>
</dbReference>
<name>A0A1H7H6N3_OLID1</name>
<accession>A0A1H7H6N3</accession>
<dbReference type="STRING" id="407022.SAMN05661044_00294"/>
<dbReference type="AlphaFoldDB" id="A0A1H7H6N3"/>
<dbReference type="Pfam" id="PF12158">
    <property type="entry name" value="DUF3592"/>
    <property type="match status" value="1"/>
</dbReference>
<dbReference type="OrthoDB" id="954824at2"/>
<feature type="transmembrane region" description="Helical" evidence="1">
    <location>
        <begin position="115"/>
        <end position="137"/>
    </location>
</feature>
<evidence type="ECO:0000259" key="2">
    <source>
        <dbReference type="Pfam" id="PF12158"/>
    </source>
</evidence>
<proteinExistence type="predicted"/>
<evidence type="ECO:0000313" key="3">
    <source>
        <dbReference type="EMBL" id="SEK45944.1"/>
    </source>
</evidence>
<organism evidence="3 4">
    <name type="scientific">Olivibacter domesticus</name>
    <name type="common">Pseudosphingobacterium domesticum</name>
    <dbReference type="NCBI Taxonomy" id="407022"/>
    <lineage>
        <taxon>Bacteria</taxon>
        <taxon>Pseudomonadati</taxon>
        <taxon>Bacteroidota</taxon>
        <taxon>Sphingobacteriia</taxon>
        <taxon>Sphingobacteriales</taxon>
        <taxon>Sphingobacteriaceae</taxon>
        <taxon>Olivibacter</taxon>
    </lineage>
</organism>
<keyword evidence="1" id="KW-0812">Transmembrane</keyword>
<dbReference type="EMBL" id="FOAF01000001">
    <property type="protein sequence ID" value="SEK45944.1"/>
    <property type="molecule type" value="Genomic_DNA"/>
</dbReference>
<keyword evidence="1" id="KW-1133">Transmembrane helix</keyword>
<keyword evidence="4" id="KW-1185">Reference proteome</keyword>
<dbReference type="InterPro" id="IPR021994">
    <property type="entry name" value="DUF3592"/>
</dbReference>
<gene>
    <name evidence="3" type="ORF">SAMN05661044_00294</name>
</gene>